<dbReference type="RefSeq" id="WP_161817449.1">
    <property type="nucleotide sequence ID" value="NZ_JAACJS010000002.1"/>
</dbReference>
<protein>
    <submittedName>
        <fullName evidence="1">Uncharacterized protein</fullName>
    </submittedName>
</protein>
<dbReference type="EMBL" id="JAACJS010000002">
    <property type="protein sequence ID" value="NCI49155.1"/>
    <property type="molecule type" value="Genomic_DNA"/>
</dbReference>
<gene>
    <name evidence="1" type="ORF">GWC95_04420</name>
</gene>
<dbReference type="InterPro" id="IPR036890">
    <property type="entry name" value="HATPase_C_sf"/>
</dbReference>
<keyword evidence="2" id="KW-1185">Reference proteome</keyword>
<organism evidence="1 2">
    <name type="scientific">Sediminibacterium roseum</name>
    <dbReference type="NCBI Taxonomy" id="1978412"/>
    <lineage>
        <taxon>Bacteria</taxon>
        <taxon>Pseudomonadati</taxon>
        <taxon>Bacteroidota</taxon>
        <taxon>Chitinophagia</taxon>
        <taxon>Chitinophagales</taxon>
        <taxon>Chitinophagaceae</taxon>
        <taxon>Sediminibacterium</taxon>
    </lineage>
</organism>
<accession>A0ABW9ZRL5</accession>
<evidence type="ECO:0000313" key="2">
    <source>
        <dbReference type="Proteomes" id="UP000753802"/>
    </source>
</evidence>
<evidence type="ECO:0000313" key="1">
    <source>
        <dbReference type="EMBL" id="NCI49155.1"/>
    </source>
</evidence>
<name>A0ABW9ZRL5_9BACT</name>
<proteinExistence type="predicted"/>
<sequence length="203" mass="23171">MPHAFNRREIKSITDDLKRFLSAVNGPIAKLDYFNRNAASLEKNGVMEIGYDPAPVDLIPEIEKTVTSQVEKAEESAIGIHLHLSPASMMVQVDRLFFQQVFYRLFADMLQVNEKGAIISVYVTDSDGKCIVELMSRAEMQAGRASEDYFKKYRITNVLHAPAMQDEHILLAYKKMVEDMKGELAYVFTKDRPNYVRLKFGLI</sequence>
<dbReference type="Proteomes" id="UP000753802">
    <property type="component" value="Unassembled WGS sequence"/>
</dbReference>
<dbReference type="SUPFAM" id="SSF55874">
    <property type="entry name" value="ATPase domain of HSP90 chaperone/DNA topoisomerase II/histidine kinase"/>
    <property type="match status" value="1"/>
</dbReference>
<reference evidence="1 2" key="1">
    <citation type="submission" date="2020-01" db="EMBL/GenBank/DDBJ databases">
        <title>Genome analysis.</title>
        <authorList>
            <person name="Wu S."/>
            <person name="Wang G."/>
        </authorList>
    </citation>
    <scope>NUCLEOTIDE SEQUENCE [LARGE SCALE GENOMIC DNA]</scope>
    <source>
        <strain evidence="1 2">SYL130</strain>
    </source>
</reference>
<comment type="caution">
    <text evidence="1">The sequence shown here is derived from an EMBL/GenBank/DDBJ whole genome shotgun (WGS) entry which is preliminary data.</text>
</comment>